<dbReference type="InterPro" id="IPR037212">
    <property type="entry name" value="Med7/Med21-like"/>
</dbReference>
<feature type="compositionally biased region" description="Low complexity" evidence="11">
    <location>
        <begin position="38"/>
        <end position="55"/>
    </location>
</feature>
<evidence type="ECO:0000313" key="12">
    <source>
        <dbReference type="EMBL" id="CAF9937240.1"/>
    </source>
</evidence>
<dbReference type="SUPFAM" id="SSF140718">
    <property type="entry name" value="Mediator hinge subcomplex-like"/>
    <property type="match status" value="1"/>
</dbReference>
<dbReference type="PANTHER" id="PTHR21428:SF11">
    <property type="entry name" value="MEDIATOR OF RNA POLYMERASE II TRANSCRIPTION SUBUNIT 7"/>
    <property type="match status" value="1"/>
</dbReference>
<comment type="subcellular location">
    <subcellularLocation>
        <location evidence="1 10">Nucleus</location>
    </subcellularLocation>
</comment>
<dbReference type="Pfam" id="PF05983">
    <property type="entry name" value="Med7"/>
    <property type="match status" value="1"/>
</dbReference>
<evidence type="ECO:0000256" key="2">
    <source>
        <dbReference type="ARBA" id="ARBA00009994"/>
    </source>
</evidence>
<dbReference type="Gene3D" id="6.10.140.200">
    <property type="match status" value="1"/>
</dbReference>
<keyword evidence="8 10" id="KW-0539">Nucleus</keyword>
<comment type="function">
    <text evidence="9">Component of the Mediator complex, a coactivator involved in the regulated transcription of nearly all RNA polymerase II-dependent genes. Mediator functions as a bridge to convey information from gene-specific regulatory proteins to the basal RNA polymerase II transcription machinery. Mediator is recruited to promoters by direct interactions with regulatory proteins and serves as a scaffold for the assembly of a functional preinitiation complex with RNA polymerase II and the general transcription factors.</text>
</comment>
<proteinExistence type="inferred from homology"/>
<evidence type="ECO:0000256" key="9">
    <source>
        <dbReference type="ARBA" id="ARBA00025687"/>
    </source>
</evidence>
<evidence type="ECO:0000256" key="11">
    <source>
        <dbReference type="SAM" id="MobiDB-lite"/>
    </source>
</evidence>
<gene>
    <name evidence="12" type="primary">MED7</name>
    <name evidence="12" type="ORF">IMSHALPRED_011068</name>
</gene>
<dbReference type="GO" id="GO:0070847">
    <property type="term" value="C:core mediator complex"/>
    <property type="evidence" value="ECO:0007669"/>
    <property type="project" value="TreeGrafter"/>
</dbReference>
<keyword evidence="6 10" id="KW-0010">Activator</keyword>
<evidence type="ECO:0000313" key="13">
    <source>
        <dbReference type="Proteomes" id="UP000664534"/>
    </source>
</evidence>
<feature type="region of interest" description="Disordered" evidence="11">
    <location>
        <begin position="1"/>
        <end position="55"/>
    </location>
</feature>
<dbReference type="InterPro" id="IPR009244">
    <property type="entry name" value="Mediatior_Med7"/>
</dbReference>
<dbReference type="EMBL" id="CAJPDT010000098">
    <property type="protein sequence ID" value="CAF9937240.1"/>
    <property type="molecule type" value="Genomic_DNA"/>
</dbReference>
<evidence type="ECO:0000256" key="6">
    <source>
        <dbReference type="ARBA" id="ARBA00023159"/>
    </source>
</evidence>
<evidence type="ECO:0000256" key="7">
    <source>
        <dbReference type="ARBA" id="ARBA00023163"/>
    </source>
</evidence>
<dbReference type="GO" id="GO:0006357">
    <property type="term" value="P:regulation of transcription by RNA polymerase II"/>
    <property type="evidence" value="ECO:0007669"/>
    <property type="project" value="InterPro"/>
</dbReference>
<reference evidence="12" key="1">
    <citation type="submission" date="2021-03" db="EMBL/GenBank/DDBJ databases">
        <authorList>
            <person name="Tagirdzhanova G."/>
        </authorList>
    </citation>
    <scope>NUCLEOTIDE SEQUENCE</scope>
</reference>
<comment type="caution">
    <text evidence="12">The sequence shown here is derived from an EMBL/GenBank/DDBJ whole genome shotgun (WGS) entry which is preliminary data.</text>
</comment>
<accession>A0A8H3IX16</accession>
<dbReference type="InterPro" id="IPR044888">
    <property type="entry name" value="Mediatior_Med7_sf"/>
</dbReference>
<evidence type="ECO:0000256" key="10">
    <source>
        <dbReference type="RuleBase" id="RU364060"/>
    </source>
</evidence>
<organism evidence="12 13">
    <name type="scientific">Imshaugia aleurites</name>
    <dbReference type="NCBI Taxonomy" id="172621"/>
    <lineage>
        <taxon>Eukaryota</taxon>
        <taxon>Fungi</taxon>
        <taxon>Dikarya</taxon>
        <taxon>Ascomycota</taxon>
        <taxon>Pezizomycotina</taxon>
        <taxon>Lecanoromycetes</taxon>
        <taxon>OSLEUM clade</taxon>
        <taxon>Lecanoromycetidae</taxon>
        <taxon>Lecanorales</taxon>
        <taxon>Lecanorineae</taxon>
        <taxon>Parmeliaceae</taxon>
        <taxon>Imshaugia</taxon>
    </lineage>
</organism>
<evidence type="ECO:0000256" key="4">
    <source>
        <dbReference type="ARBA" id="ARBA00020631"/>
    </source>
</evidence>
<name>A0A8H3IX16_9LECA</name>
<dbReference type="GO" id="GO:0016592">
    <property type="term" value="C:mediator complex"/>
    <property type="evidence" value="ECO:0007669"/>
    <property type="project" value="InterPro"/>
</dbReference>
<keyword evidence="13" id="KW-1185">Reference proteome</keyword>
<dbReference type="Gene3D" id="6.10.140.1520">
    <property type="match status" value="1"/>
</dbReference>
<sequence length="240" mass="26589">MADQPQPGTISAAFPAPPPFYKSFTPQNIERLQEHLESSGQSTSPATQPTTAPIPDILSLPPEIRNLIPPPLPAEGKYRSFGTVHEVPSTSALEDQQTPTPTRLLSLTHRILLTFLSLTNALATNPAGYGPIWDELYELFQEVNKVINGYRPHQARETLILMLEEQLERVKGETKGVGEAVGRAKEVLHTLGRDEQVGVGQGVEMDQLRVPTSRASTKEQKVENVEKRIWRVLEKEVGKC</sequence>
<keyword evidence="5 10" id="KW-0805">Transcription regulation</keyword>
<dbReference type="Proteomes" id="UP000664534">
    <property type="component" value="Unassembled WGS sequence"/>
</dbReference>
<evidence type="ECO:0000256" key="3">
    <source>
        <dbReference type="ARBA" id="ARBA00011837"/>
    </source>
</evidence>
<dbReference type="AlphaFoldDB" id="A0A8H3IX16"/>
<evidence type="ECO:0000256" key="1">
    <source>
        <dbReference type="ARBA" id="ARBA00004123"/>
    </source>
</evidence>
<comment type="subunit">
    <text evidence="3 10">Component of the Mediator complex.</text>
</comment>
<evidence type="ECO:0000256" key="8">
    <source>
        <dbReference type="ARBA" id="ARBA00023242"/>
    </source>
</evidence>
<dbReference type="GO" id="GO:0003712">
    <property type="term" value="F:transcription coregulator activity"/>
    <property type="evidence" value="ECO:0007669"/>
    <property type="project" value="InterPro"/>
</dbReference>
<evidence type="ECO:0000256" key="5">
    <source>
        <dbReference type="ARBA" id="ARBA00023015"/>
    </source>
</evidence>
<comment type="similarity">
    <text evidence="2 10">Belongs to the Mediator complex subunit 7 family.</text>
</comment>
<dbReference type="OrthoDB" id="10253553at2759"/>
<protein>
    <recommendedName>
        <fullName evidence="4 10">Mediator of RNA polymerase II transcription subunit 7</fullName>
    </recommendedName>
</protein>
<keyword evidence="7 10" id="KW-0804">Transcription</keyword>
<dbReference type="PANTHER" id="PTHR21428">
    <property type="entry name" value="MEDIATOR OF RNA POLYMERASE II TRANSCRIPTION SUBUNIT 7"/>
    <property type="match status" value="1"/>
</dbReference>